<evidence type="ECO:0000313" key="2">
    <source>
        <dbReference type="EMBL" id="CAD9238339.1"/>
    </source>
</evidence>
<proteinExistence type="predicted"/>
<accession>A0A7S1TLD3</accession>
<feature type="region of interest" description="Disordered" evidence="1">
    <location>
        <begin position="1"/>
        <end position="22"/>
    </location>
</feature>
<sequence>MDAQSDRQPQSSMSGDGGNELLNSRNSEVWAYINHVLAADASPPSAAERPQNDVSLAAAAVRMGSARRSERLSSGRMLLCSLTEEEQDAVVSTAAAIDEDRAQFEMRQELRTLKERLIALLGQSAEEKRMKSVRDMAAQEAELRLITEKIRHLCEKTGALHAQLSTDLKKLRDEYPASGAAMNDD</sequence>
<organism evidence="2">
    <name type="scientific">Erythrolobus australicus</name>
    <dbReference type="NCBI Taxonomy" id="1077150"/>
    <lineage>
        <taxon>Eukaryota</taxon>
        <taxon>Rhodophyta</taxon>
        <taxon>Bangiophyceae</taxon>
        <taxon>Porphyridiales</taxon>
        <taxon>Porphyridiaceae</taxon>
        <taxon>Erythrolobus</taxon>
    </lineage>
</organism>
<gene>
    <name evidence="2" type="ORF">EAUS1353_LOCUS68</name>
</gene>
<feature type="compositionally biased region" description="Polar residues" evidence="1">
    <location>
        <begin position="1"/>
        <end position="14"/>
    </location>
</feature>
<dbReference type="AlphaFoldDB" id="A0A7S1TLD3"/>
<evidence type="ECO:0000256" key="1">
    <source>
        <dbReference type="SAM" id="MobiDB-lite"/>
    </source>
</evidence>
<protein>
    <submittedName>
        <fullName evidence="2">Uncharacterized protein</fullName>
    </submittedName>
</protein>
<name>A0A7S1TLD3_9RHOD</name>
<dbReference type="EMBL" id="HBGI01000090">
    <property type="protein sequence ID" value="CAD9238339.1"/>
    <property type="molecule type" value="Transcribed_RNA"/>
</dbReference>
<reference evidence="2" key="1">
    <citation type="submission" date="2021-01" db="EMBL/GenBank/DDBJ databases">
        <authorList>
            <person name="Corre E."/>
            <person name="Pelletier E."/>
            <person name="Niang G."/>
            <person name="Scheremetjew M."/>
            <person name="Finn R."/>
            <person name="Kale V."/>
            <person name="Holt S."/>
            <person name="Cochrane G."/>
            <person name="Meng A."/>
            <person name="Brown T."/>
            <person name="Cohen L."/>
        </authorList>
    </citation>
    <scope>NUCLEOTIDE SEQUENCE</scope>
    <source>
        <strain evidence="2">CCMP3124</strain>
    </source>
</reference>